<protein>
    <recommendedName>
        <fullName evidence="6">Translation initiation factor eIF2B subunit delta</fullName>
    </recommendedName>
    <alternativeName>
        <fullName evidence="7">eIF2B GDP-GTP exchange factor subunit delta</fullName>
    </alternativeName>
</protein>
<evidence type="ECO:0000256" key="9">
    <source>
        <dbReference type="RuleBase" id="RU003814"/>
    </source>
</evidence>
<organism evidence="11 12">
    <name type="scientific">Carpinus fangiana</name>
    <dbReference type="NCBI Taxonomy" id="176857"/>
    <lineage>
        <taxon>Eukaryota</taxon>
        <taxon>Viridiplantae</taxon>
        <taxon>Streptophyta</taxon>
        <taxon>Embryophyta</taxon>
        <taxon>Tracheophyta</taxon>
        <taxon>Spermatophyta</taxon>
        <taxon>Magnoliopsida</taxon>
        <taxon>eudicotyledons</taxon>
        <taxon>Gunneridae</taxon>
        <taxon>Pentapetalae</taxon>
        <taxon>rosids</taxon>
        <taxon>fabids</taxon>
        <taxon>Fagales</taxon>
        <taxon>Betulaceae</taxon>
        <taxon>Carpinus</taxon>
    </lineage>
</organism>
<feature type="compositionally biased region" description="Basic and acidic residues" evidence="10">
    <location>
        <begin position="159"/>
        <end position="173"/>
    </location>
</feature>
<keyword evidence="12" id="KW-1185">Reference proteome</keyword>
<evidence type="ECO:0000256" key="7">
    <source>
        <dbReference type="ARBA" id="ARBA00044356"/>
    </source>
</evidence>
<dbReference type="InterPro" id="IPR042529">
    <property type="entry name" value="IF_2B-like_C"/>
</dbReference>
<feature type="region of interest" description="Disordered" evidence="10">
    <location>
        <begin position="134"/>
        <end position="238"/>
    </location>
</feature>
<accession>A0A5N6KYT9</accession>
<dbReference type="GO" id="GO:0005829">
    <property type="term" value="C:cytosol"/>
    <property type="evidence" value="ECO:0007669"/>
    <property type="project" value="UniProtKB-SubCell"/>
</dbReference>
<evidence type="ECO:0000313" key="11">
    <source>
        <dbReference type="EMBL" id="KAB8360802.1"/>
    </source>
</evidence>
<dbReference type="Gene3D" id="3.40.50.10470">
    <property type="entry name" value="Translation initiation factor eif-2b, domain 2"/>
    <property type="match status" value="1"/>
</dbReference>
<evidence type="ECO:0000256" key="5">
    <source>
        <dbReference type="ARBA" id="ARBA00022917"/>
    </source>
</evidence>
<dbReference type="AlphaFoldDB" id="A0A5N6KYT9"/>
<evidence type="ECO:0000256" key="1">
    <source>
        <dbReference type="ARBA" id="ARBA00004514"/>
    </source>
</evidence>
<evidence type="ECO:0000256" key="6">
    <source>
        <dbReference type="ARBA" id="ARBA00044147"/>
    </source>
</evidence>
<comment type="subcellular location">
    <subcellularLocation>
        <location evidence="1">Cytoplasm</location>
        <location evidence="1">Cytosol</location>
    </subcellularLocation>
</comment>
<proteinExistence type="inferred from homology"/>
<feature type="compositionally biased region" description="Low complexity" evidence="10">
    <location>
        <begin position="174"/>
        <end position="183"/>
    </location>
</feature>
<dbReference type="EMBL" id="VIBQ01000017">
    <property type="protein sequence ID" value="KAB8360802.1"/>
    <property type="molecule type" value="Genomic_DNA"/>
</dbReference>
<comment type="caution">
    <text evidence="11">The sequence shown here is derived from an EMBL/GenBank/DDBJ whole genome shotgun (WGS) entry which is preliminary data.</text>
</comment>
<dbReference type="OrthoDB" id="10254737at2759"/>
<evidence type="ECO:0000256" key="2">
    <source>
        <dbReference type="ARBA" id="ARBA00007251"/>
    </source>
</evidence>
<dbReference type="InterPro" id="IPR000649">
    <property type="entry name" value="IF-2B-related"/>
</dbReference>
<comment type="similarity">
    <text evidence="2 9">Belongs to the eIF-2B alpha/beta/delta subunits family.</text>
</comment>
<evidence type="ECO:0000256" key="10">
    <source>
        <dbReference type="SAM" id="MobiDB-lite"/>
    </source>
</evidence>
<reference evidence="11 12" key="1">
    <citation type="submission" date="2019-06" db="EMBL/GenBank/DDBJ databases">
        <title>A chromosomal-level reference genome of Carpinus fangiana (Coryloideae, Betulaceae).</title>
        <authorList>
            <person name="Yang X."/>
            <person name="Wang Z."/>
            <person name="Zhang L."/>
            <person name="Hao G."/>
            <person name="Liu J."/>
            <person name="Yang Y."/>
        </authorList>
    </citation>
    <scope>NUCLEOTIDE SEQUENCE [LARGE SCALE GENOMIC DNA]</scope>
    <source>
        <strain evidence="11">Cfa_2016G</strain>
        <tissue evidence="11">Leaf</tissue>
    </source>
</reference>
<comment type="subunit">
    <text evidence="8">Component of the translation initiation factor 2B (eIF2B) complex which is a heterodecamer of two sets of five different subunits: alpha, beta, gamma, delta and epsilon. Subunits alpha, beta and delta comprise a regulatory subcomplex and subunits epsilon and gamma comprise a catalytic subcomplex. Within the complex, the hexameric regulatory complex resides at the center, with the two heterodimeric catalytic subcomplexes bound on opposite sides.</text>
</comment>
<keyword evidence="4" id="KW-0396">Initiation factor</keyword>
<dbReference type="GO" id="GO:0003743">
    <property type="term" value="F:translation initiation factor activity"/>
    <property type="evidence" value="ECO:0007669"/>
    <property type="project" value="UniProtKB-KW"/>
</dbReference>
<evidence type="ECO:0000256" key="4">
    <source>
        <dbReference type="ARBA" id="ARBA00022540"/>
    </source>
</evidence>
<dbReference type="PANTHER" id="PTHR10233">
    <property type="entry name" value="TRANSLATION INITIATION FACTOR EIF-2B"/>
    <property type="match status" value="1"/>
</dbReference>
<evidence type="ECO:0000256" key="3">
    <source>
        <dbReference type="ARBA" id="ARBA00022490"/>
    </source>
</evidence>
<dbReference type="Proteomes" id="UP000327013">
    <property type="component" value="Unassembled WGS sequence"/>
</dbReference>
<feature type="compositionally biased region" description="Polar residues" evidence="10">
    <location>
        <begin position="189"/>
        <end position="218"/>
    </location>
</feature>
<evidence type="ECO:0000256" key="8">
    <source>
        <dbReference type="ARBA" id="ARBA00046432"/>
    </source>
</evidence>
<dbReference type="PANTHER" id="PTHR10233:SF14">
    <property type="entry name" value="TRANSLATION INITIATION FACTOR EIF-2B SUBUNIT DELTA"/>
    <property type="match status" value="1"/>
</dbReference>
<gene>
    <name evidence="11" type="ORF">FH972_024536</name>
</gene>
<keyword evidence="3" id="KW-0963">Cytoplasm</keyword>
<keyword evidence="5" id="KW-0648">Protein biosynthesis</keyword>
<sequence>MSFFMGISDFLEQGRKTVAIALVQRDPEGWRTSAFTEMTLVRATRTTAVFTSRYLTGYGTLQGLENTLGDISAEIPVDTVELRRVAGAVTLNPVTQLVVTGEGSCCIMSDQSNLTAGTPDASSILKQASNTVLQPNGTTEASPEQPVKALSGQALKAQKKAEKAARRAQEKGDATTSTTSAATPKPGAGSSTSKAPNSQASQHKRSQSTSQKSENQQLPVRPRPSTAAREPKRENKQVSFFAHLYGPSRRHTLDGVPKEVHPQIQALGLQTSSYCVCGSHARCAAMLLALKCVVQSYTTPLGTSLPRHLSSQHLSPQLNFLKSCRPFSVSQANAIRWLKNVIATLDPSTPEPTAKADICTAIDTFIRERLTVADQVIAETAASHINDGDVVLTYAKSAVITQALRTAKRAGRDFRVVVVDSRPLFEGKNTARALADDGIDVSYSSITGLTHAARGATKCLLGAHAVLGNGRLYSRAGTALVAMMAKRMDAPVVVCAESIKFTERVALDSLAMNELGPEEELVGSEGEGEQSLHGWRDKEHLQLLNPLYDVTPAEYIAVVITELGSLPATSAPVVQRISAGAQEIV</sequence>
<evidence type="ECO:0000313" key="12">
    <source>
        <dbReference type="Proteomes" id="UP000327013"/>
    </source>
</evidence>
<dbReference type="InterPro" id="IPR037171">
    <property type="entry name" value="NagB/RpiA_transferase-like"/>
</dbReference>
<dbReference type="Pfam" id="PF01008">
    <property type="entry name" value="IF-2B"/>
    <property type="match status" value="1"/>
</dbReference>
<dbReference type="SUPFAM" id="SSF100950">
    <property type="entry name" value="NagB/RpiA/CoA transferase-like"/>
    <property type="match status" value="1"/>
</dbReference>
<name>A0A5N6KYT9_9ROSI</name>